<dbReference type="AlphaFoldDB" id="G4YQZ2"/>
<evidence type="ECO:0000256" key="3">
    <source>
        <dbReference type="ARBA" id="ARBA00022525"/>
    </source>
</evidence>
<name>G4YQZ2_PHYSP</name>
<evidence type="ECO:0000313" key="5">
    <source>
        <dbReference type="EMBL" id="EGZ30620.1"/>
    </source>
</evidence>
<dbReference type="GO" id="GO:0043657">
    <property type="term" value="C:host cell"/>
    <property type="evidence" value="ECO:0007669"/>
    <property type="project" value="UniProtKB-SubCell"/>
</dbReference>
<feature type="domain" description="Crinkler effector protein N-terminal" evidence="4">
    <location>
        <begin position="2"/>
        <end position="59"/>
    </location>
</feature>
<proteinExistence type="predicted"/>
<dbReference type="GeneID" id="20650733"/>
<dbReference type="InterPro" id="IPR045379">
    <property type="entry name" value="Crinkler_N"/>
</dbReference>
<dbReference type="RefSeq" id="XP_009517895.1">
    <property type="nucleotide sequence ID" value="XM_009519600.1"/>
</dbReference>
<keyword evidence="3" id="KW-0964">Secreted</keyword>
<keyword evidence="6" id="KW-1185">Reference proteome</keyword>
<evidence type="ECO:0000313" key="6">
    <source>
        <dbReference type="Proteomes" id="UP000002640"/>
    </source>
</evidence>
<protein>
    <recommendedName>
        <fullName evidence="4">Crinkler effector protein N-terminal domain-containing protein</fullName>
    </recommendedName>
</protein>
<accession>G4YQZ2</accession>
<dbReference type="InParanoid" id="G4YQZ2"/>
<evidence type="ECO:0000256" key="2">
    <source>
        <dbReference type="ARBA" id="ARBA00004613"/>
    </source>
</evidence>
<organism evidence="5 6">
    <name type="scientific">Phytophthora sojae (strain P6497)</name>
    <name type="common">Soybean stem and root rot agent</name>
    <name type="synonym">Phytophthora megasperma f. sp. glycines</name>
    <dbReference type="NCBI Taxonomy" id="1094619"/>
    <lineage>
        <taxon>Eukaryota</taxon>
        <taxon>Sar</taxon>
        <taxon>Stramenopiles</taxon>
        <taxon>Oomycota</taxon>
        <taxon>Peronosporomycetes</taxon>
        <taxon>Peronosporales</taxon>
        <taxon>Peronosporaceae</taxon>
        <taxon>Phytophthora</taxon>
    </lineage>
</organism>
<dbReference type="EMBL" id="JH159151">
    <property type="protein sequence ID" value="EGZ30620.1"/>
    <property type="molecule type" value="Genomic_DNA"/>
</dbReference>
<reference evidence="5 6" key="1">
    <citation type="journal article" date="2006" name="Science">
        <title>Phytophthora genome sequences uncover evolutionary origins and mechanisms of pathogenesis.</title>
        <authorList>
            <person name="Tyler B.M."/>
            <person name="Tripathy S."/>
            <person name="Zhang X."/>
            <person name="Dehal P."/>
            <person name="Jiang R.H."/>
            <person name="Aerts A."/>
            <person name="Arredondo F.D."/>
            <person name="Baxter L."/>
            <person name="Bensasson D."/>
            <person name="Beynon J.L."/>
            <person name="Chapman J."/>
            <person name="Damasceno C.M."/>
            <person name="Dorrance A.E."/>
            <person name="Dou D."/>
            <person name="Dickerman A.W."/>
            <person name="Dubchak I.L."/>
            <person name="Garbelotto M."/>
            <person name="Gijzen M."/>
            <person name="Gordon S.G."/>
            <person name="Govers F."/>
            <person name="Grunwald N.J."/>
            <person name="Huang W."/>
            <person name="Ivors K.L."/>
            <person name="Jones R.W."/>
            <person name="Kamoun S."/>
            <person name="Krampis K."/>
            <person name="Lamour K.H."/>
            <person name="Lee M.K."/>
            <person name="McDonald W.H."/>
            <person name="Medina M."/>
            <person name="Meijer H.J."/>
            <person name="Nordberg E.K."/>
            <person name="Maclean D.J."/>
            <person name="Ospina-Giraldo M.D."/>
            <person name="Morris P.F."/>
            <person name="Phuntumart V."/>
            <person name="Putnam N.H."/>
            <person name="Rash S."/>
            <person name="Rose J.K."/>
            <person name="Sakihama Y."/>
            <person name="Salamov A.A."/>
            <person name="Savidor A."/>
            <person name="Scheuring C.F."/>
            <person name="Smith B.M."/>
            <person name="Sobral B.W."/>
            <person name="Terry A."/>
            <person name="Torto-Alalibo T.A."/>
            <person name="Win J."/>
            <person name="Xu Z."/>
            <person name="Zhang H."/>
            <person name="Grigoriev I.V."/>
            <person name="Rokhsar D.S."/>
            <person name="Boore J.L."/>
        </authorList>
    </citation>
    <scope>NUCLEOTIDE SEQUENCE [LARGE SCALE GENOMIC DNA]</scope>
    <source>
        <strain evidence="5 6">P6497</strain>
    </source>
</reference>
<feature type="non-terminal residue" evidence="5">
    <location>
        <position position="60"/>
    </location>
</feature>
<dbReference type="SMR" id="G4YQZ2"/>
<sequence length="60" mass="6702">MMDLLCVIPGDAQGVFCVEVQEDDSVSGLKSVICKENAYEFPTFELKLFLARKENGSWLS</sequence>
<gene>
    <name evidence="5" type="ORF">PHYSODRAFT_380705</name>
</gene>
<evidence type="ECO:0000256" key="1">
    <source>
        <dbReference type="ARBA" id="ARBA00004340"/>
    </source>
</evidence>
<evidence type="ECO:0000259" key="4">
    <source>
        <dbReference type="Pfam" id="PF20147"/>
    </source>
</evidence>
<dbReference type="Proteomes" id="UP000002640">
    <property type="component" value="Unassembled WGS sequence"/>
</dbReference>
<dbReference type="Pfam" id="PF20147">
    <property type="entry name" value="Crinkler"/>
    <property type="match status" value="1"/>
</dbReference>
<dbReference type="KEGG" id="psoj:PHYSODRAFT_380705"/>
<dbReference type="GO" id="GO:0005576">
    <property type="term" value="C:extracellular region"/>
    <property type="evidence" value="ECO:0007669"/>
    <property type="project" value="UniProtKB-SubCell"/>
</dbReference>
<comment type="subcellular location">
    <subcellularLocation>
        <location evidence="1">Host cell</location>
    </subcellularLocation>
    <subcellularLocation>
        <location evidence="2">Secreted</location>
    </subcellularLocation>
</comment>